<gene>
    <name evidence="3" type="ORF">IAA83_02115</name>
</gene>
<proteinExistence type="predicted"/>
<dbReference type="GO" id="GO:0046872">
    <property type="term" value="F:metal ion binding"/>
    <property type="evidence" value="ECO:0007669"/>
    <property type="project" value="InterPro"/>
</dbReference>
<dbReference type="InterPro" id="IPR052364">
    <property type="entry name" value="Rubrerythrin"/>
</dbReference>
<dbReference type="InterPro" id="IPR012347">
    <property type="entry name" value="Ferritin-like"/>
</dbReference>
<organism evidence="3 4">
    <name type="scientific">Candidatus Avoscillospira avistercoris</name>
    <dbReference type="NCBI Taxonomy" id="2840707"/>
    <lineage>
        <taxon>Bacteria</taxon>
        <taxon>Bacillati</taxon>
        <taxon>Bacillota</taxon>
        <taxon>Clostridia</taxon>
        <taxon>Eubacteriales</taxon>
        <taxon>Oscillospiraceae</taxon>
        <taxon>Oscillospiraceae incertae sedis</taxon>
        <taxon>Candidatus Avoscillospira</taxon>
    </lineage>
</organism>
<evidence type="ECO:0000256" key="1">
    <source>
        <dbReference type="ARBA" id="ARBA00001965"/>
    </source>
</evidence>
<dbReference type="Proteomes" id="UP000886741">
    <property type="component" value="Unassembled WGS sequence"/>
</dbReference>
<dbReference type="EMBL" id="DVJJ01000041">
    <property type="protein sequence ID" value="HIS64151.1"/>
    <property type="molecule type" value="Genomic_DNA"/>
</dbReference>
<evidence type="ECO:0000313" key="4">
    <source>
        <dbReference type="Proteomes" id="UP000886741"/>
    </source>
</evidence>
<dbReference type="PANTHER" id="PTHR43865">
    <property type="entry name" value="RUBRERYTHRIN-RELATED"/>
    <property type="match status" value="1"/>
</dbReference>
<dbReference type="Pfam" id="PF02915">
    <property type="entry name" value="Rubrerythrin"/>
    <property type="match status" value="1"/>
</dbReference>
<protein>
    <submittedName>
        <fullName evidence="3">Rubrerythrin</fullName>
    </submittedName>
</protein>
<dbReference type="GO" id="GO:0016491">
    <property type="term" value="F:oxidoreductase activity"/>
    <property type="evidence" value="ECO:0007669"/>
    <property type="project" value="InterPro"/>
</dbReference>
<dbReference type="SUPFAM" id="SSF47240">
    <property type="entry name" value="Ferritin-like"/>
    <property type="match status" value="1"/>
</dbReference>
<reference evidence="3" key="2">
    <citation type="journal article" date="2021" name="PeerJ">
        <title>Extensive microbial diversity within the chicken gut microbiome revealed by metagenomics and culture.</title>
        <authorList>
            <person name="Gilroy R."/>
            <person name="Ravi A."/>
            <person name="Getino M."/>
            <person name="Pursley I."/>
            <person name="Horton D.L."/>
            <person name="Alikhan N.F."/>
            <person name="Baker D."/>
            <person name="Gharbi K."/>
            <person name="Hall N."/>
            <person name="Watson M."/>
            <person name="Adriaenssens E.M."/>
            <person name="Foster-Nyarko E."/>
            <person name="Jarju S."/>
            <person name="Secka A."/>
            <person name="Antonio M."/>
            <person name="Oren A."/>
            <person name="Chaudhuri R.R."/>
            <person name="La Ragione R."/>
            <person name="Hildebrand F."/>
            <person name="Pallen M.J."/>
        </authorList>
    </citation>
    <scope>NUCLEOTIDE SEQUENCE</scope>
    <source>
        <strain evidence="3">ChiBcec16-1751</strain>
    </source>
</reference>
<reference evidence="3" key="1">
    <citation type="submission" date="2020-10" db="EMBL/GenBank/DDBJ databases">
        <authorList>
            <person name="Gilroy R."/>
        </authorList>
    </citation>
    <scope>NUCLEOTIDE SEQUENCE</scope>
    <source>
        <strain evidence="3">ChiBcec16-1751</strain>
    </source>
</reference>
<feature type="domain" description="Ferritin-like diiron" evidence="2">
    <location>
        <begin position="2"/>
        <end position="132"/>
    </location>
</feature>
<name>A0A9D1F8R9_9FIRM</name>
<dbReference type="CDD" id="cd01041">
    <property type="entry name" value="Rubrerythrin"/>
    <property type="match status" value="1"/>
</dbReference>
<accession>A0A9D1F8R9</accession>
<sequence length="184" mass="20379">MSIKGTQTEKNLLAAFQGESMARNKYTFFAQRAKQENHPEIAALFDSLSTNEAMHGKLLYQKLMGIGNTTENLQAAASGEYGEWSSMYPEFAAQARQEGFEDIAVLFENIAKIEQDHEMRFMQALLQLQSAGAAEESHAAAPKTVTVQGYRCQFCGATFEHRPDVCEVCGAIGSFEETSFKKTV</sequence>
<comment type="caution">
    <text evidence="3">The sequence shown here is derived from an EMBL/GenBank/DDBJ whole genome shotgun (WGS) entry which is preliminary data.</text>
</comment>
<dbReference type="Gene3D" id="1.20.1260.10">
    <property type="match status" value="1"/>
</dbReference>
<dbReference type="InterPro" id="IPR003251">
    <property type="entry name" value="Rr_diiron-bd_dom"/>
</dbReference>
<dbReference type="AlphaFoldDB" id="A0A9D1F8R9"/>
<evidence type="ECO:0000259" key="2">
    <source>
        <dbReference type="PROSITE" id="PS50905"/>
    </source>
</evidence>
<evidence type="ECO:0000313" key="3">
    <source>
        <dbReference type="EMBL" id="HIS64151.1"/>
    </source>
</evidence>
<dbReference type="InterPro" id="IPR009078">
    <property type="entry name" value="Ferritin-like_SF"/>
</dbReference>
<comment type="cofactor">
    <cofactor evidence="1">
        <name>Fe(3+)</name>
        <dbReference type="ChEBI" id="CHEBI:29034"/>
    </cofactor>
</comment>
<dbReference type="PANTHER" id="PTHR43865:SF1">
    <property type="entry name" value="RUBRERYTHRIN-RELATED"/>
    <property type="match status" value="1"/>
</dbReference>
<dbReference type="InterPro" id="IPR009040">
    <property type="entry name" value="Ferritin-like_diiron"/>
</dbReference>
<dbReference type="PROSITE" id="PS50905">
    <property type="entry name" value="FERRITIN_LIKE"/>
    <property type="match status" value="1"/>
</dbReference>